<evidence type="ECO:0000256" key="2">
    <source>
        <dbReference type="ARBA" id="ARBA00022737"/>
    </source>
</evidence>
<dbReference type="Pfam" id="PF14538">
    <property type="entry name" value="Raptor_N"/>
    <property type="match status" value="1"/>
</dbReference>
<dbReference type="OrthoDB" id="10262360at2759"/>
<dbReference type="GO" id="GO:0010506">
    <property type="term" value="P:regulation of autophagy"/>
    <property type="evidence" value="ECO:0007669"/>
    <property type="project" value="TreeGrafter"/>
</dbReference>
<dbReference type="GO" id="GO:0005737">
    <property type="term" value="C:cytoplasm"/>
    <property type="evidence" value="ECO:0007669"/>
    <property type="project" value="TreeGrafter"/>
</dbReference>
<reference evidence="5 6" key="1">
    <citation type="journal article" date="2019" name="BMC Genomics">
        <title>New insights from Opisthorchis felineus genome: update on genomics of the epidemiologically important liver flukes.</title>
        <authorList>
            <person name="Ershov N.I."/>
            <person name="Mordvinov V.A."/>
            <person name="Prokhortchouk E.B."/>
            <person name="Pakharukova M.Y."/>
            <person name="Gunbin K.V."/>
            <person name="Ustyantsev K."/>
            <person name="Genaev M.A."/>
            <person name="Blinov A.G."/>
            <person name="Mazur A."/>
            <person name="Boulygina E."/>
            <person name="Tsygankova S."/>
            <person name="Khrameeva E."/>
            <person name="Chekanov N."/>
            <person name="Fan G."/>
            <person name="Xiao A."/>
            <person name="Zhang H."/>
            <person name="Xu X."/>
            <person name="Yang H."/>
            <person name="Solovyev V."/>
            <person name="Lee S.M."/>
            <person name="Liu X."/>
            <person name="Afonnikov D.A."/>
            <person name="Skryabin K.G."/>
        </authorList>
    </citation>
    <scope>NUCLEOTIDE SEQUENCE [LARGE SCALE GENOMIC DNA]</scope>
    <source>
        <strain evidence="5">AK-0245</strain>
        <tissue evidence="5">Whole organism</tissue>
    </source>
</reference>
<dbReference type="PANTHER" id="PTHR12848:SF16">
    <property type="entry name" value="REGULATORY-ASSOCIATED PROTEIN OF MTOR"/>
    <property type="match status" value="1"/>
</dbReference>
<dbReference type="GO" id="GO:0031929">
    <property type="term" value="P:TOR signaling"/>
    <property type="evidence" value="ECO:0007669"/>
    <property type="project" value="InterPro"/>
</dbReference>
<proteinExistence type="predicted"/>
<evidence type="ECO:0000256" key="3">
    <source>
        <dbReference type="SAM" id="MobiDB-lite"/>
    </source>
</evidence>
<accession>A0A4S2LH52</accession>
<organism evidence="5 6">
    <name type="scientific">Opisthorchis felineus</name>
    <dbReference type="NCBI Taxonomy" id="147828"/>
    <lineage>
        <taxon>Eukaryota</taxon>
        <taxon>Metazoa</taxon>
        <taxon>Spiralia</taxon>
        <taxon>Lophotrochozoa</taxon>
        <taxon>Platyhelminthes</taxon>
        <taxon>Trematoda</taxon>
        <taxon>Digenea</taxon>
        <taxon>Opisthorchiida</taxon>
        <taxon>Opisthorchiata</taxon>
        <taxon>Opisthorchiidae</taxon>
        <taxon>Opisthorchis</taxon>
    </lineage>
</organism>
<dbReference type="Proteomes" id="UP000308267">
    <property type="component" value="Unassembled WGS sequence"/>
</dbReference>
<feature type="region of interest" description="Disordered" evidence="3">
    <location>
        <begin position="52"/>
        <end position="86"/>
    </location>
</feature>
<gene>
    <name evidence="5" type="ORF">CRM22_008926</name>
</gene>
<evidence type="ECO:0000256" key="1">
    <source>
        <dbReference type="ARBA" id="ARBA00022574"/>
    </source>
</evidence>
<dbReference type="PANTHER" id="PTHR12848">
    <property type="entry name" value="REGULATORY-ASSOCIATED PROTEIN OF MTOR"/>
    <property type="match status" value="1"/>
</dbReference>
<dbReference type="GO" id="GO:0009267">
    <property type="term" value="P:cellular response to starvation"/>
    <property type="evidence" value="ECO:0007669"/>
    <property type="project" value="TreeGrafter"/>
</dbReference>
<evidence type="ECO:0000259" key="4">
    <source>
        <dbReference type="Pfam" id="PF14538"/>
    </source>
</evidence>
<sequence length="117" mass="13488">MEFTNYIPLSLYDLQRWLGAPSVYVFDYQNASRVIRMYEIFCRRRMAKNLAAAQRQQQTENSENRGRLTNLDNSAAKGFPSPWSQKYGRTQISGSNCDGILCFNAGQHHETLSLWMG</sequence>
<dbReference type="GO" id="GO:0030307">
    <property type="term" value="P:positive regulation of cell growth"/>
    <property type="evidence" value="ECO:0007669"/>
    <property type="project" value="TreeGrafter"/>
</dbReference>
<comment type="caution">
    <text evidence="5">The sequence shown here is derived from an EMBL/GenBank/DDBJ whole genome shotgun (WGS) entry which is preliminary data.</text>
</comment>
<dbReference type="EMBL" id="SJOL01008731">
    <property type="protein sequence ID" value="TGZ59707.1"/>
    <property type="molecule type" value="Genomic_DNA"/>
</dbReference>
<dbReference type="InterPro" id="IPR004083">
    <property type="entry name" value="Raptor"/>
</dbReference>
<protein>
    <recommendedName>
        <fullName evidence="4">Raptor N-terminal CASPase-like domain-containing protein</fullName>
    </recommendedName>
</protein>
<evidence type="ECO:0000313" key="6">
    <source>
        <dbReference type="Proteomes" id="UP000308267"/>
    </source>
</evidence>
<name>A0A4S2LH52_OPIFE</name>
<dbReference type="STRING" id="147828.A0A4S2LH52"/>
<dbReference type="GO" id="GO:0030674">
    <property type="term" value="F:protein-macromolecule adaptor activity"/>
    <property type="evidence" value="ECO:0007669"/>
    <property type="project" value="TreeGrafter"/>
</dbReference>
<evidence type="ECO:0000313" key="5">
    <source>
        <dbReference type="EMBL" id="TGZ59707.1"/>
    </source>
</evidence>
<keyword evidence="1" id="KW-0853">WD repeat</keyword>
<feature type="domain" description="Raptor N-terminal CASPase-like" evidence="4">
    <location>
        <begin position="2"/>
        <end position="37"/>
    </location>
</feature>
<dbReference type="GO" id="GO:0031931">
    <property type="term" value="C:TORC1 complex"/>
    <property type="evidence" value="ECO:0007669"/>
    <property type="project" value="InterPro"/>
</dbReference>
<keyword evidence="2" id="KW-0677">Repeat</keyword>
<dbReference type="AlphaFoldDB" id="A0A4S2LH52"/>
<dbReference type="InterPro" id="IPR029347">
    <property type="entry name" value="Raptor_N"/>
</dbReference>
<dbReference type="GO" id="GO:0071230">
    <property type="term" value="P:cellular response to amino acid stimulus"/>
    <property type="evidence" value="ECO:0007669"/>
    <property type="project" value="TreeGrafter"/>
</dbReference>
<keyword evidence="6" id="KW-1185">Reference proteome</keyword>